<sequence>MIMPSIESKIVDVARNATFSHPLTRRSFFAAMGAAGIALGAVACGAGGSSTSTAAGGGAGAGKVQEKTLCQVTTLSNDYFVAFSDGGKQAMDALGVSMSSVEDQGNVNTALGQVGNVRASGGKSIFGTPATEAQAAAVTKACQAAGILYASSYTAPAWYTPADADKWVRFITPPSTKIAVATAKALFDKVGGSGTIIHVPGQKGSSSDDQRTAGLNAAAKDYPGIKIVTASPGNWTSEDARKAFTNILPSVPDFVGVFAQNDSQAAGVIAALDAAKITGKIVVGFDGNKQNVEYIAQGKQYLTSATVGGLTAGILGVTIFDQLNGVDLSLPERFLSQGALLVTPEIADDVLKTVYAPTLPFDWAKMSKALHPDDWDPQTVLNPIDPREYYAGVSQDQYTLNSAWNSADITGVRTEYASAFRSGPLLQYKDQLVA</sequence>
<reference evidence="5 6" key="1">
    <citation type="journal article" date="2017" name="Poromechanics V (2013)">
        <title>Genomic Characterization of the Arsenic-Tolerant Actinobacterium, &lt;i&gt;Rhodococcus erythropolis&lt;/i&gt; S43.</title>
        <authorList>
            <person name="Retamal-Morales G."/>
            <person name="Mehnert M."/>
            <person name="Schwabe R."/>
            <person name="Tischler D."/>
            <person name="Schloemann M."/>
            <person name="Levican G.J."/>
        </authorList>
    </citation>
    <scope>NUCLEOTIDE SEQUENCE [LARGE SCALE GENOMIC DNA]</scope>
    <source>
        <strain evidence="5 6">S43</strain>
    </source>
</reference>
<dbReference type="EMBL" id="MRBO01000316">
    <property type="protein sequence ID" value="KAB2585512.1"/>
    <property type="molecule type" value="Genomic_DNA"/>
</dbReference>
<feature type="domain" description="Periplasmic binding protein" evidence="4">
    <location>
        <begin position="73"/>
        <end position="304"/>
    </location>
</feature>
<dbReference type="AlphaFoldDB" id="A0A0C2WIX8"/>
<dbReference type="GO" id="GO:0030313">
    <property type="term" value="C:cell envelope"/>
    <property type="evidence" value="ECO:0007669"/>
    <property type="project" value="UniProtKB-SubCell"/>
</dbReference>
<dbReference type="PANTHER" id="PTHR46847">
    <property type="entry name" value="D-ALLOSE-BINDING PERIPLASMIC PROTEIN-RELATED"/>
    <property type="match status" value="1"/>
</dbReference>
<proteinExistence type="inferred from homology"/>
<dbReference type="CDD" id="cd01536">
    <property type="entry name" value="PBP1_ABC_sugar_binding-like"/>
    <property type="match status" value="1"/>
</dbReference>
<dbReference type="InterPro" id="IPR006311">
    <property type="entry name" value="TAT_signal"/>
</dbReference>
<dbReference type="InterPro" id="IPR025997">
    <property type="entry name" value="SBP_2_dom"/>
</dbReference>
<comment type="caution">
    <text evidence="5">The sequence shown here is derived from an EMBL/GenBank/DDBJ whole genome shotgun (WGS) entry which is preliminary data.</text>
</comment>
<evidence type="ECO:0000256" key="1">
    <source>
        <dbReference type="ARBA" id="ARBA00004196"/>
    </source>
</evidence>
<dbReference type="Proteomes" id="UP000325576">
    <property type="component" value="Unassembled WGS sequence"/>
</dbReference>
<dbReference type="InterPro" id="IPR028082">
    <property type="entry name" value="Peripla_BP_I"/>
</dbReference>
<dbReference type="Gene3D" id="3.40.50.2300">
    <property type="match status" value="2"/>
</dbReference>
<comment type="similarity">
    <text evidence="2">Belongs to the bacterial solute-binding protein 2 family.</text>
</comment>
<dbReference type="SUPFAM" id="SSF53822">
    <property type="entry name" value="Periplasmic binding protein-like I"/>
    <property type="match status" value="1"/>
</dbReference>
<evidence type="ECO:0000313" key="5">
    <source>
        <dbReference type="EMBL" id="KAB2585512.1"/>
    </source>
</evidence>
<evidence type="ECO:0000259" key="4">
    <source>
        <dbReference type="Pfam" id="PF13407"/>
    </source>
</evidence>
<organism evidence="5 6">
    <name type="scientific">Rhodococcus erythropolis</name>
    <name type="common">Arthrobacter picolinophilus</name>
    <dbReference type="NCBI Taxonomy" id="1833"/>
    <lineage>
        <taxon>Bacteria</taxon>
        <taxon>Bacillati</taxon>
        <taxon>Actinomycetota</taxon>
        <taxon>Actinomycetes</taxon>
        <taxon>Mycobacteriales</taxon>
        <taxon>Nocardiaceae</taxon>
        <taxon>Rhodococcus</taxon>
        <taxon>Rhodococcus erythropolis group</taxon>
    </lineage>
</organism>
<name>A0A0C2WIX8_RHOER</name>
<comment type="subcellular location">
    <subcellularLocation>
        <location evidence="1">Cell envelope</location>
    </subcellularLocation>
</comment>
<evidence type="ECO:0000256" key="2">
    <source>
        <dbReference type="ARBA" id="ARBA00007639"/>
    </source>
</evidence>
<evidence type="ECO:0000256" key="3">
    <source>
        <dbReference type="ARBA" id="ARBA00022729"/>
    </source>
</evidence>
<dbReference type="PANTHER" id="PTHR46847:SF1">
    <property type="entry name" value="D-ALLOSE-BINDING PERIPLASMIC PROTEIN-RELATED"/>
    <property type="match status" value="1"/>
</dbReference>
<dbReference type="Pfam" id="PF13407">
    <property type="entry name" value="Peripla_BP_4"/>
    <property type="match status" value="1"/>
</dbReference>
<dbReference type="GO" id="GO:0030246">
    <property type="term" value="F:carbohydrate binding"/>
    <property type="evidence" value="ECO:0007669"/>
    <property type="project" value="UniProtKB-ARBA"/>
</dbReference>
<evidence type="ECO:0000313" key="6">
    <source>
        <dbReference type="Proteomes" id="UP000325576"/>
    </source>
</evidence>
<protein>
    <recommendedName>
        <fullName evidence="4">Periplasmic binding protein domain-containing protein</fullName>
    </recommendedName>
</protein>
<accession>A0A0C2WIX8</accession>
<keyword evidence="3" id="KW-0732">Signal</keyword>
<dbReference type="PROSITE" id="PS51318">
    <property type="entry name" value="TAT"/>
    <property type="match status" value="1"/>
</dbReference>
<gene>
    <name evidence="5" type="ORF">BS297_10020</name>
</gene>
<dbReference type="OMA" id="QKAFPIM"/>